<gene>
    <name evidence="4" type="ORF">LT85_0178</name>
</gene>
<keyword evidence="5" id="KW-1185">Reference proteome</keyword>
<keyword evidence="2 3" id="KW-0732">Signal</keyword>
<proteinExistence type="inferred from homology"/>
<dbReference type="Gene3D" id="3.40.190.10">
    <property type="entry name" value="Periplasmic binding protein-like II"/>
    <property type="match status" value="2"/>
</dbReference>
<dbReference type="PANTHER" id="PTHR35841:SF1">
    <property type="entry name" value="PHOSPHONATES-BINDING PERIPLASMIC PROTEIN"/>
    <property type="match status" value="1"/>
</dbReference>
<evidence type="ECO:0000313" key="5">
    <source>
        <dbReference type="Proteomes" id="UP000030302"/>
    </source>
</evidence>
<feature type="chain" id="PRO_5001983185" evidence="3">
    <location>
        <begin position="26"/>
        <end position="336"/>
    </location>
</feature>
<dbReference type="SUPFAM" id="SSF53850">
    <property type="entry name" value="Periplasmic binding protein-like II"/>
    <property type="match status" value="1"/>
</dbReference>
<dbReference type="InterPro" id="IPR005770">
    <property type="entry name" value="PhnD"/>
</dbReference>
<evidence type="ECO:0000256" key="2">
    <source>
        <dbReference type="ARBA" id="ARBA00022729"/>
    </source>
</evidence>
<organism evidence="4 5">
    <name type="scientific">Collimonas arenae</name>
    <dbReference type="NCBI Taxonomy" id="279058"/>
    <lineage>
        <taxon>Bacteria</taxon>
        <taxon>Pseudomonadati</taxon>
        <taxon>Pseudomonadota</taxon>
        <taxon>Betaproteobacteria</taxon>
        <taxon>Burkholderiales</taxon>
        <taxon>Oxalobacteraceae</taxon>
        <taxon>Collimonas</taxon>
    </lineage>
</organism>
<dbReference type="GO" id="GO:0043190">
    <property type="term" value="C:ATP-binding cassette (ABC) transporter complex"/>
    <property type="evidence" value="ECO:0007669"/>
    <property type="project" value="InterPro"/>
</dbReference>
<dbReference type="AlphaFoldDB" id="A0A0A1F3P8"/>
<dbReference type="OrthoDB" id="5318791at2"/>
<accession>A0A0A1F3P8</accession>
<evidence type="ECO:0000313" key="4">
    <source>
        <dbReference type="EMBL" id="AIY39338.1"/>
    </source>
</evidence>
<protein>
    <submittedName>
        <fullName evidence="4">Phosphonate ABC transporter phosphate-binding periplasmic component</fullName>
    </submittedName>
</protein>
<dbReference type="HOGENOM" id="CLU_051472_2_0_4"/>
<comment type="similarity">
    <text evidence="1">Belongs to the phosphate/phosphite/phosphonate binding protein family.</text>
</comment>
<dbReference type="KEGG" id="care:LT85_0178"/>
<sequence length="336" mass="37599">MKKLLKTALLLSSLVMYSVVPRAIAKDDDNPRKITIGLIATTTAEDTQKRWQPVIDDFAKYTKMEVRTVVSTNYNEILAGLKSNTIQVAWLSSKIALEAVEDNQSTVFAQMVKKDGSRGYNSVLITPAKSPIKSLEDILSNKGVYSFYDGDKNSTSGYLVPAYYAFAKNKVEPDRLFKSIVVGNHKKNLQAVINGQVDVATNNTEELDRLKKESPEQFGKVRVIWSSPLIPNDPLLYRKDLPAASKARIEEFFVTYGKSKNPASQPEVLQNILDLSGFQHSTDAQLKPIADLTMFGLLRSNMYDTRLSTAQKQKAFEDITARFGKLSMSLEMARLR</sequence>
<name>A0A0A1F3P8_9BURK</name>
<dbReference type="GO" id="GO:0055085">
    <property type="term" value="P:transmembrane transport"/>
    <property type="evidence" value="ECO:0007669"/>
    <property type="project" value="InterPro"/>
</dbReference>
<dbReference type="Pfam" id="PF12974">
    <property type="entry name" value="Phosphonate-bd"/>
    <property type="match status" value="1"/>
</dbReference>
<dbReference type="EMBL" id="CP009962">
    <property type="protein sequence ID" value="AIY39338.1"/>
    <property type="molecule type" value="Genomic_DNA"/>
</dbReference>
<feature type="signal peptide" evidence="3">
    <location>
        <begin position="1"/>
        <end position="25"/>
    </location>
</feature>
<dbReference type="Proteomes" id="UP000030302">
    <property type="component" value="Chromosome"/>
</dbReference>
<dbReference type="PANTHER" id="PTHR35841">
    <property type="entry name" value="PHOSPHONATES-BINDING PERIPLASMIC PROTEIN"/>
    <property type="match status" value="1"/>
</dbReference>
<evidence type="ECO:0000256" key="3">
    <source>
        <dbReference type="SAM" id="SignalP"/>
    </source>
</evidence>
<reference evidence="5" key="1">
    <citation type="journal article" date="2014" name="Soil Biol. Biochem.">
        <title>Structure and function of bacterial communities in ageing soils: Insights from the Mendocino ecological staircase.</title>
        <authorList>
            <person name="Uroz S."/>
            <person name="Tech J.J."/>
            <person name="Sawaya N.A."/>
            <person name="Frey-Klett P."/>
            <person name="Leveau J.H.J."/>
        </authorList>
    </citation>
    <scope>NUCLEOTIDE SEQUENCE [LARGE SCALE GENOMIC DNA]</scope>
    <source>
        <strain evidence="5">Cal35</strain>
    </source>
</reference>
<dbReference type="STRING" id="279058.LT85_0178"/>
<evidence type="ECO:0000256" key="1">
    <source>
        <dbReference type="ARBA" id="ARBA00007162"/>
    </source>
</evidence>
<dbReference type="NCBIfam" id="TIGR01098">
    <property type="entry name" value="3A0109s03R"/>
    <property type="match status" value="1"/>
</dbReference>
<dbReference type="RefSeq" id="WP_052134465.1">
    <property type="nucleotide sequence ID" value="NZ_CP009962.1"/>
</dbReference>